<keyword evidence="3" id="KW-1185">Reference proteome</keyword>
<accession>A0ABP9ME26</accession>
<feature type="transmembrane region" description="Helical" evidence="1">
    <location>
        <begin position="129"/>
        <end position="162"/>
    </location>
</feature>
<evidence type="ECO:0000256" key="1">
    <source>
        <dbReference type="SAM" id="Phobius"/>
    </source>
</evidence>
<name>A0ABP9ME26_9GAMM</name>
<protein>
    <recommendedName>
        <fullName evidence="4">Citrate transporter</fullName>
    </recommendedName>
</protein>
<dbReference type="EMBL" id="BAABKE010000001">
    <property type="protein sequence ID" value="GAA5094023.1"/>
    <property type="molecule type" value="Genomic_DNA"/>
</dbReference>
<feature type="transmembrane region" description="Helical" evidence="1">
    <location>
        <begin position="96"/>
        <end position="117"/>
    </location>
</feature>
<evidence type="ECO:0000313" key="3">
    <source>
        <dbReference type="Proteomes" id="UP001500631"/>
    </source>
</evidence>
<gene>
    <name evidence="2" type="ORF">GCM10023338_01710</name>
</gene>
<dbReference type="Proteomes" id="UP001500631">
    <property type="component" value="Unassembled WGS sequence"/>
</dbReference>
<feature type="transmembrane region" description="Helical" evidence="1">
    <location>
        <begin position="399"/>
        <end position="422"/>
    </location>
</feature>
<feature type="transmembrane region" description="Helical" evidence="1">
    <location>
        <begin position="58"/>
        <end position="76"/>
    </location>
</feature>
<reference evidence="3" key="1">
    <citation type="journal article" date="2019" name="Int. J. Syst. Evol. Microbiol.">
        <title>The Global Catalogue of Microorganisms (GCM) 10K type strain sequencing project: providing services to taxonomists for standard genome sequencing and annotation.</title>
        <authorList>
            <consortium name="The Broad Institute Genomics Platform"/>
            <consortium name="The Broad Institute Genome Sequencing Center for Infectious Disease"/>
            <person name="Wu L."/>
            <person name="Ma J."/>
        </authorList>
    </citation>
    <scope>NUCLEOTIDE SEQUENCE [LARGE SCALE GENOMIC DNA]</scope>
    <source>
        <strain evidence="3">JCM 18424</strain>
    </source>
</reference>
<proteinExistence type="predicted"/>
<feature type="transmembrane region" description="Helical" evidence="1">
    <location>
        <begin position="348"/>
        <end position="368"/>
    </location>
</feature>
<feature type="transmembrane region" description="Helical" evidence="1">
    <location>
        <begin position="210"/>
        <end position="228"/>
    </location>
</feature>
<feature type="transmembrane region" description="Helical" evidence="1">
    <location>
        <begin position="434"/>
        <end position="452"/>
    </location>
</feature>
<feature type="transmembrane region" description="Helical" evidence="1">
    <location>
        <begin position="287"/>
        <end position="306"/>
    </location>
</feature>
<comment type="caution">
    <text evidence="2">The sequence shown here is derived from an EMBL/GenBank/DDBJ whole genome shotgun (WGS) entry which is preliminary data.</text>
</comment>
<evidence type="ECO:0008006" key="4">
    <source>
        <dbReference type="Google" id="ProtNLM"/>
    </source>
</evidence>
<feature type="transmembrane region" description="Helical" evidence="1">
    <location>
        <begin position="318"/>
        <end position="336"/>
    </location>
</feature>
<keyword evidence="1" id="KW-0812">Transmembrane</keyword>
<evidence type="ECO:0000313" key="2">
    <source>
        <dbReference type="EMBL" id="GAA5094023.1"/>
    </source>
</evidence>
<sequence length="453" mass="47121">MSLRIDRKTVGIFAVLLVCYVLAFLVKGNTETTYYQLVSVLPLIVILVLLFMQVDMLVAALAGGVMAMIIGGIGIAGANKIMMDTVPKMLSNTVPIINSAVATAVFRAGGYTAALTLVRRGIGGRLEFVAAFIVILQAAATYMSGIGGGSAMVIAPLAFAALGANRYLIAGMSIATAASFTTSPASLESSVVSDLSGTPIAEYVAAMQPYWLMFLVLSIVIAFVGTLKTKQLFTSEADDGFADKSKAELWKLTVPAIFLLFAVIAGPSMNKLLIASGLVETAVFGPLMYTIVTIALIYFCSSLSANESVAAMVSGSEYILKCLFTVGLFLTFIYVIEATGAFKTIASVVALAPASLVVPVAVFVGFLIGVPAGAYVGSILTLVLPITVVLGFTPVQIGMVAIGVGFGSQLSLVNITMQALSAGFRIPIIQVSRGNLPFILGAVVLLLVVSAFV</sequence>
<keyword evidence="1" id="KW-0472">Membrane</keyword>
<keyword evidence="1" id="KW-1133">Transmembrane helix</keyword>
<feature type="transmembrane region" description="Helical" evidence="1">
    <location>
        <begin position="249"/>
        <end position="267"/>
    </location>
</feature>
<feature type="transmembrane region" description="Helical" evidence="1">
    <location>
        <begin position="375"/>
        <end position="393"/>
    </location>
</feature>
<organism evidence="2 3">
    <name type="scientific">Wohlfahrtiimonas larvae</name>
    <dbReference type="NCBI Taxonomy" id="1157986"/>
    <lineage>
        <taxon>Bacteria</taxon>
        <taxon>Pseudomonadati</taxon>
        <taxon>Pseudomonadota</taxon>
        <taxon>Gammaproteobacteria</taxon>
        <taxon>Cardiobacteriales</taxon>
        <taxon>Ignatzschineriaceae</taxon>
        <taxon>Wohlfahrtiimonas</taxon>
    </lineage>
</organism>
<feature type="transmembrane region" description="Helical" evidence="1">
    <location>
        <begin position="33"/>
        <end position="51"/>
    </location>
</feature>